<dbReference type="InterPro" id="IPR001227">
    <property type="entry name" value="Ac_transferase_dom_sf"/>
</dbReference>
<feature type="domain" description="PKS/mFAS DH" evidence="9">
    <location>
        <begin position="922"/>
        <end position="1191"/>
    </location>
</feature>
<dbReference type="CDD" id="cd00833">
    <property type="entry name" value="PKS"/>
    <property type="match status" value="1"/>
</dbReference>
<accession>A0ABV5ZWM9</accession>
<dbReference type="InterPro" id="IPR014030">
    <property type="entry name" value="Ketoacyl_synth_N"/>
</dbReference>
<dbReference type="PROSITE" id="PS00606">
    <property type="entry name" value="KS3_1"/>
    <property type="match status" value="1"/>
</dbReference>
<evidence type="ECO:0000256" key="5">
    <source>
        <dbReference type="ARBA" id="ARBA00023315"/>
    </source>
</evidence>
<dbReference type="Gene3D" id="3.90.180.10">
    <property type="entry name" value="Medium-chain alcohol dehydrogenases, catalytic domain"/>
    <property type="match status" value="1"/>
</dbReference>
<dbReference type="InterPro" id="IPR020841">
    <property type="entry name" value="PKS_Beta-ketoAc_synthase_dom"/>
</dbReference>
<dbReference type="InterPro" id="IPR014031">
    <property type="entry name" value="Ketoacyl_synth_C"/>
</dbReference>
<dbReference type="Pfam" id="PF22953">
    <property type="entry name" value="SpnB_Rossmann"/>
    <property type="match status" value="1"/>
</dbReference>
<dbReference type="SMART" id="SM00822">
    <property type="entry name" value="PKS_KR"/>
    <property type="match status" value="1"/>
</dbReference>
<dbReference type="InterPro" id="IPR016035">
    <property type="entry name" value="Acyl_Trfase/lysoPLipase"/>
</dbReference>
<feature type="region of interest" description="N-terminal hotdog fold" evidence="6">
    <location>
        <begin position="922"/>
        <end position="1043"/>
    </location>
</feature>
<dbReference type="InterPro" id="IPR049552">
    <property type="entry name" value="PKS_DH_N"/>
</dbReference>
<dbReference type="Pfam" id="PF13602">
    <property type="entry name" value="ADH_zinc_N_2"/>
    <property type="match status" value="1"/>
</dbReference>
<dbReference type="SUPFAM" id="SSF53901">
    <property type="entry name" value="Thiolase-like"/>
    <property type="match status" value="1"/>
</dbReference>
<feature type="region of interest" description="C-terminal hotdog fold" evidence="6">
    <location>
        <begin position="1055"/>
        <end position="1191"/>
    </location>
</feature>
<dbReference type="InterPro" id="IPR011032">
    <property type="entry name" value="GroES-like_sf"/>
</dbReference>
<dbReference type="CDD" id="cd05195">
    <property type="entry name" value="enoyl_red"/>
    <property type="match status" value="1"/>
</dbReference>
<dbReference type="InterPro" id="IPR016039">
    <property type="entry name" value="Thiolase-like"/>
</dbReference>
<dbReference type="Gene3D" id="1.10.1200.10">
    <property type="entry name" value="ACP-like"/>
    <property type="match status" value="1"/>
</dbReference>
<proteinExistence type="predicted"/>
<dbReference type="SUPFAM" id="SSF51735">
    <property type="entry name" value="NAD(P)-binding Rossmann-fold domains"/>
    <property type="match status" value="3"/>
</dbReference>
<dbReference type="Pfam" id="PF00550">
    <property type="entry name" value="PP-binding"/>
    <property type="match status" value="1"/>
</dbReference>
<dbReference type="Gene3D" id="3.10.129.110">
    <property type="entry name" value="Polyketide synthase dehydratase"/>
    <property type="match status" value="1"/>
</dbReference>
<dbReference type="SUPFAM" id="SSF55048">
    <property type="entry name" value="Probable ACP-binding domain of malonyl-CoA ACP transacylase"/>
    <property type="match status" value="1"/>
</dbReference>
<dbReference type="InterPro" id="IPR050091">
    <property type="entry name" value="PKS_NRPS_Biosynth_Enz"/>
</dbReference>
<reference evidence="10 11" key="1">
    <citation type="submission" date="2024-09" db="EMBL/GenBank/DDBJ databases">
        <authorList>
            <person name="Sun Q."/>
            <person name="Mori K."/>
        </authorList>
    </citation>
    <scope>NUCLEOTIDE SEQUENCE [LARGE SCALE GENOMIC DNA]</scope>
    <source>
        <strain evidence="10 11">TBRC 7907</strain>
    </source>
</reference>
<dbReference type="Pfam" id="PF00109">
    <property type="entry name" value="ketoacyl-synt"/>
    <property type="match status" value="1"/>
</dbReference>
<dbReference type="SMART" id="SM00829">
    <property type="entry name" value="PKS_ER"/>
    <property type="match status" value="1"/>
</dbReference>
<evidence type="ECO:0000256" key="4">
    <source>
        <dbReference type="ARBA" id="ARBA00023268"/>
    </source>
</evidence>
<dbReference type="SMART" id="SM00827">
    <property type="entry name" value="PKS_AT"/>
    <property type="match status" value="1"/>
</dbReference>
<dbReference type="Pfam" id="PF21089">
    <property type="entry name" value="PKS_DH_N"/>
    <property type="match status" value="1"/>
</dbReference>
<feature type="domain" description="Carrier" evidence="7">
    <location>
        <begin position="1963"/>
        <end position="2038"/>
    </location>
</feature>
<keyword evidence="3" id="KW-0808">Transferase</keyword>
<dbReference type="Pfam" id="PF14765">
    <property type="entry name" value="PS-DH"/>
    <property type="match status" value="1"/>
</dbReference>
<dbReference type="PROSITE" id="PS00012">
    <property type="entry name" value="PHOSPHOPANTETHEINE"/>
    <property type="match status" value="1"/>
</dbReference>
<dbReference type="InterPro" id="IPR009081">
    <property type="entry name" value="PP-bd_ACP"/>
</dbReference>
<gene>
    <name evidence="10" type="ORF">ACFFQA_10845</name>
</gene>
<keyword evidence="11" id="KW-1185">Reference proteome</keyword>
<dbReference type="EMBL" id="JBHLZU010000009">
    <property type="protein sequence ID" value="MFB9904429.1"/>
    <property type="molecule type" value="Genomic_DNA"/>
</dbReference>
<dbReference type="InterPro" id="IPR020843">
    <property type="entry name" value="ER"/>
</dbReference>
<dbReference type="Gene3D" id="3.40.47.10">
    <property type="match status" value="1"/>
</dbReference>
<sequence length="2119" mass="223910">MNADEKSLEYFKRMTAELRDTRKRLREAQSKDTEPIAIVGMACRYPGDVSTPEQLWDLVAGGVDGMTPFPTNRGWDNEALYHPDPDNPGTTYVREGGFLHDASLFDPEFFGISPREAVAMDPQQRLLLQVTWEAIERAGIDPTTLKSSDTGVYAGVMHLDYISSIGSVPREVEGFLATGVSGSVLSGRIAYTLGLEGPAVSIDTACSSALVAVHLGVQALRNRQTSLVLAGGVAVMAGPHAFVEFSRQRGLAENGRIKAFADGADGTMWAEGAGMVLLERLSDAQRNGHKVLAVVRGSAVNQDGASNGLTAPNGPSQQRVIKAALANARLASHEIDVVEAHGTGTALGDPIEAQALLATYGRERGDSDPLWLGSVKSNIGHTQSAAGVAAIIKMVKAIEHGVLPKSLHIDKPSTQVDWSAGEVSLLTEAQPWPEVDRPRRAAVSSFGISGTNVHLILEQAPAVEEEAPEVTAELPVVPWVLSAVTSESLRGQAERLLSYVDSNPGVSELDIAFSLLTTRTNHERRAAVVPAEGDRLSALRALADGLSSPDLVTGEAVAGKTAFLFTGGGSQYLGMGRELHAAFPAFAESFDEIAAEFDKHLAQPLREVVFDSSPLLDRIDYMFPGLFAIEVSLFRLLESWGVHPAYVAGHSIGEFCAAYASGVWSLEDAVRVVTERGRLMNTLPEGGAMIAIQATEEEVLEVLSGDRIGIAAINGPTSVVISGDEVQGLAVAEVFRERGRKVKRLPISQASHSALMDGILDDFREVTASLTYNEPRVPIVSTLTGSAVTGAELADPDYWVRHIRRPVRFLDGVRTLEAKGVTRFVEVGPSGALSATGVDCVEGDAVFIPLLRKDRDETAGVVSALARVHCAGHEPDWAAFFAGTGARRVDLPTYAFDYRHFWLESDGEVADVERAGLEPAGHPLLGAALSLAEGDGLVFTGRLSLATQPWLADHAVGDTVLVPGAGLVELAIRAGDEVGCGTVEELTLFAPVILPATGSVAVQVVVGAPEDTGRPVAIYSRGGGSEPWTLNGQGTLVESGSTVDAGLAEWPPAGAQSIALEGLYADLAGSGFAYGPAFQGLKAAWRRGEEIFTEVELPDAAKAKGGEFGIHPALLDAALHGMFLRDNEGEGALPFAWRGVTLHATGAKILRVRITPTGDDSAEVVAADSGGAPVISVDTLAVRAVSTDQFASAAAPRAESMFTLTWSPVPAADPVPWSAFGESESGPVVLALNPSRDDVVETTHAEVTRVLDIAQQWLAADHDATLVVLTRGAVALDTGHDVTDLPGSAVWGLIRSAQSENPERFVLVDVEPSVPDSELSTVVGSAIATGEPQLLHRDGELFAARLVGIANGGVLAPPAGETAWRAGVKVRGSLNDLELLPAPDALEPLLPNQIRLDVRATGMNFRDALNVLGMLGEHTGRPGYEAAGVVTEVGSEVNDLAVGDKVMGLLDGGFGPVAAVTRAYVTHIPDGWTFEQAASVPVVYLTAYYGLKDIGALKEGDKILIHAAAGGVGMAATQIARHFGAEVFGTASLGKHHVLREMGIEHIANSRTLDFEQEFLAATNGEGVDVVLDALAGDFVDASLRLLPRGGRFLEMGKTDIRSQEEVAVNHPNVKYDAFDLYEAGEARTAEMWQELIELFERGALAPLPIKTWDVRDAPKAFRFISQAKHIGKLVLTIPRPLRPEGTVLITGGTGGLGGRLAKHLVTEHGVRNLLLTSRRGESAPGAAELRAELEELGASVTIAACDAADREALSALLSQVDLTGVVHTAGVLDDGLIGQLTPERVRKVLLPKVDAAWNLHELTKDRDLAMFVLFSSAAGVMGTPGQGNYAAANVFLNSLAEHRRAHGLVAQSQAWGLWADGMTDTLADSDVDRMSRNGFGALSGDEGMALFDASHAVGAAVAVPMKIDLPFLQAGARTGMVPPLLRELVKAPSRRVAQADAAGQADALRQRLAGLSEAERERHLLDLVRSQVAMVLGHASAETVGASRGFVELGFDSLTGVELRNSLGAATGLKLPTTMIFDYPAPDALAKYLLTEVVPDEAAGGVPLTDEISRLENLISAAEPGEAERADIDARLRRLLSTWNAKAAPRSDDADADSDVRSATAEDIFALIDNELGA</sequence>
<dbReference type="Gene3D" id="3.40.50.720">
    <property type="entry name" value="NAD(P)-binding Rossmann-like Domain"/>
    <property type="match status" value="3"/>
</dbReference>
<evidence type="ECO:0000256" key="2">
    <source>
        <dbReference type="ARBA" id="ARBA00022553"/>
    </source>
</evidence>
<dbReference type="SMART" id="SM00823">
    <property type="entry name" value="PKS_PP"/>
    <property type="match status" value="1"/>
</dbReference>
<dbReference type="InterPro" id="IPR013154">
    <property type="entry name" value="ADH-like_N"/>
</dbReference>
<dbReference type="InterPro" id="IPR049551">
    <property type="entry name" value="PKS_DH_C"/>
</dbReference>
<dbReference type="PANTHER" id="PTHR43775">
    <property type="entry name" value="FATTY ACID SYNTHASE"/>
    <property type="match status" value="1"/>
</dbReference>
<evidence type="ECO:0000256" key="1">
    <source>
        <dbReference type="ARBA" id="ARBA00022450"/>
    </source>
</evidence>
<feature type="active site" description="Proton acceptor; for dehydratase activity" evidence="6">
    <location>
        <position position="954"/>
    </location>
</feature>
<dbReference type="PANTHER" id="PTHR43775:SF51">
    <property type="entry name" value="INACTIVE PHENOLPHTHIOCEROL SYNTHESIS POLYKETIDE SYNTHASE TYPE I PKS1-RELATED"/>
    <property type="match status" value="1"/>
</dbReference>
<dbReference type="InterPro" id="IPR055123">
    <property type="entry name" value="SpnB-like_Rossmann"/>
</dbReference>
<dbReference type="Pfam" id="PF16197">
    <property type="entry name" value="KAsynt_C_assoc"/>
    <property type="match status" value="1"/>
</dbReference>
<dbReference type="Gene3D" id="3.40.366.10">
    <property type="entry name" value="Malonyl-Coenzyme A Acyl Carrier Protein, domain 2"/>
    <property type="match status" value="1"/>
</dbReference>
<comment type="caution">
    <text evidence="10">The sequence shown here is derived from an EMBL/GenBank/DDBJ whole genome shotgun (WGS) entry which is preliminary data.</text>
</comment>
<protein>
    <submittedName>
        <fullName evidence="10">SDR family NAD(P)-dependent oxidoreductase</fullName>
    </submittedName>
</protein>
<dbReference type="SUPFAM" id="SSF47336">
    <property type="entry name" value="ACP-like"/>
    <property type="match status" value="1"/>
</dbReference>
<dbReference type="InterPro" id="IPR042104">
    <property type="entry name" value="PKS_dehydratase_sf"/>
</dbReference>
<dbReference type="PROSITE" id="PS52019">
    <property type="entry name" value="PKS_MFAS_DH"/>
    <property type="match status" value="1"/>
</dbReference>
<evidence type="ECO:0000259" key="7">
    <source>
        <dbReference type="PROSITE" id="PS50075"/>
    </source>
</evidence>
<evidence type="ECO:0000313" key="10">
    <source>
        <dbReference type="EMBL" id="MFB9904429.1"/>
    </source>
</evidence>
<dbReference type="InterPro" id="IPR006162">
    <property type="entry name" value="Ppantetheine_attach_site"/>
</dbReference>
<evidence type="ECO:0000256" key="6">
    <source>
        <dbReference type="PROSITE-ProRule" id="PRU01363"/>
    </source>
</evidence>
<dbReference type="SUPFAM" id="SSF50129">
    <property type="entry name" value="GroES-like"/>
    <property type="match status" value="1"/>
</dbReference>
<dbReference type="InterPro" id="IPR016036">
    <property type="entry name" value="Malonyl_transacylase_ACP-bd"/>
</dbReference>
<dbReference type="InterPro" id="IPR014043">
    <property type="entry name" value="Acyl_transferase_dom"/>
</dbReference>
<dbReference type="Pfam" id="PF08659">
    <property type="entry name" value="KR"/>
    <property type="match status" value="1"/>
</dbReference>
<dbReference type="PROSITE" id="PS01162">
    <property type="entry name" value="QOR_ZETA_CRYSTAL"/>
    <property type="match status" value="1"/>
</dbReference>
<dbReference type="InterPro" id="IPR018201">
    <property type="entry name" value="Ketoacyl_synth_AS"/>
</dbReference>
<dbReference type="SMART" id="SM00826">
    <property type="entry name" value="PKS_DH"/>
    <property type="match status" value="1"/>
</dbReference>
<dbReference type="CDD" id="cd08956">
    <property type="entry name" value="KR_3_FAS_SDR_x"/>
    <property type="match status" value="1"/>
</dbReference>
<dbReference type="Pfam" id="PF02801">
    <property type="entry name" value="Ketoacyl-synt_C"/>
    <property type="match status" value="1"/>
</dbReference>
<dbReference type="RefSeq" id="WP_377851627.1">
    <property type="nucleotide sequence ID" value="NZ_JBHLZU010000009.1"/>
</dbReference>
<dbReference type="Pfam" id="PF00698">
    <property type="entry name" value="Acyl_transf_1"/>
    <property type="match status" value="1"/>
</dbReference>
<dbReference type="InterPro" id="IPR036736">
    <property type="entry name" value="ACP-like_sf"/>
</dbReference>
<dbReference type="InterPro" id="IPR002364">
    <property type="entry name" value="Quin_OxRdtase/zeta-crystal_CS"/>
</dbReference>
<dbReference type="InterPro" id="IPR049900">
    <property type="entry name" value="PKS_mFAS_DH"/>
</dbReference>
<keyword evidence="1" id="KW-0596">Phosphopantetheine</keyword>
<evidence type="ECO:0000259" key="9">
    <source>
        <dbReference type="PROSITE" id="PS52019"/>
    </source>
</evidence>
<keyword evidence="2" id="KW-0597">Phosphoprotein</keyword>
<evidence type="ECO:0000313" key="11">
    <source>
        <dbReference type="Proteomes" id="UP001589693"/>
    </source>
</evidence>
<name>A0ABV5ZWM9_9PSEU</name>
<keyword evidence="5" id="KW-0012">Acyltransferase</keyword>
<feature type="active site" description="Proton donor; for dehydratase activity" evidence="6">
    <location>
        <position position="1116"/>
    </location>
</feature>
<dbReference type="InterPro" id="IPR032821">
    <property type="entry name" value="PKS_assoc"/>
</dbReference>
<dbReference type="Proteomes" id="UP001589693">
    <property type="component" value="Unassembled WGS sequence"/>
</dbReference>
<dbReference type="InterPro" id="IPR013968">
    <property type="entry name" value="PKS_KR"/>
</dbReference>
<dbReference type="InterPro" id="IPR020806">
    <property type="entry name" value="PKS_PP-bd"/>
</dbReference>
<evidence type="ECO:0000256" key="3">
    <source>
        <dbReference type="ARBA" id="ARBA00022679"/>
    </source>
</evidence>
<dbReference type="Gene3D" id="3.30.70.3290">
    <property type="match status" value="1"/>
</dbReference>
<evidence type="ECO:0000259" key="8">
    <source>
        <dbReference type="PROSITE" id="PS52004"/>
    </source>
</evidence>
<dbReference type="Pfam" id="PF08240">
    <property type="entry name" value="ADH_N"/>
    <property type="match status" value="1"/>
</dbReference>
<dbReference type="PROSITE" id="PS50075">
    <property type="entry name" value="CARRIER"/>
    <property type="match status" value="1"/>
</dbReference>
<dbReference type="InterPro" id="IPR036291">
    <property type="entry name" value="NAD(P)-bd_dom_sf"/>
</dbReference>
<dbReference type="SMART" id="SM01294">
    <property type="entry name" value="PKS_PP_betabranch"/>
    <property type="match status" value="1"/>
</dbReference>
<dbReference type="PROSITE" id="PS52004">
    <property type="entry name" value="KS3_2"/>
    <property type="match status" value="1"/>
</dbReference>
<feature type="domain" description="Ketosynthase family 3 (KS3)" evidence="8">
    <location>
        <begin position="33"/>
        <end position="459"/>
    </location>
</feature>
<organism evidence="10 11">
    <name type="scientific">Allokutzneria oryzae</name>
    <dbReference type="NCBI Taxonomy" id="1378989"/>
    <lineage>
        <taxon>Bacteria</taxon>
        <taxon>Bacillati</taxon>
        <taxon>Actinomycetota</taxon>
        <taxon>Actinomycetes</taxon>
        <taxon>Pseudonocardiales</taxon>
        <taxon>Pseudonocardiaceae</taxon>
        <taxon>Allokutzneria</taxon>
    </lineage>
</organism>
<dbReference type="InterPro" id="IPR057326">
    <property type="entry name" value="KR_dom"/>
</dbReference>
<dbReference type="SMART" id="SM00825">
    <property type="entry name" value="PKS_KS"/>
    <property type="match status" value="1"/>
</dbReference>
<dbReference type="InterPro" id="IPR020807">
    <property type="entry name" value="PKS_DH"/>
</dbReference>
<dbReference type="SUPFAM" id="SSF52151">
    <property type="entry name" value="FabD/lysophospholipase-like"/>
    <property type="match status" value="1"/>
</dbReference>
<keyword evidence="4" id="KW-0511">Multifunctional enzyme</keyword>